<evidence type="ECO:0000313" key="2">
    <source>
        <dbReference type="Proteomes" id="UP000035721"/>
    </source>
</evidence>
<name>A0A077LYW0_9MICO</name>
<evidence type="ECO:0000313" key="1">
    <source>
        <dbReference type="EMBL" id="CCH79098.1"/>
    </source>
</evidence>
<comment type="caution">
    <text evidence="1">The sequence shown here is derived from an EMBL/GenBank/DDBJ whole genome shotgun (WGS) entry which is preliminary data.</text>
</comment>
<dbReference type="Proteomes" id="UP000035721">
    <property type="component" value="Unassembled WGS sequence"/>
</dbReference>
<protein>
    <submittedName>
        <fullName evidence="1">Uncharacterized protein</fullName>
    </submittedName>
</protein>
<accession>A0A077LYW0</accession>
<dbReference type="RefSeq" id="WP_157635386.1">
    <property type="nucleotide sequence ID" value="NZ_HF570958.1"/>
</dbReference>
<dbReference type="AlphaFoldDB" id="A0A077LYW0"/>
<dbReference type="EMBL" id="CAJB01000335">
    <property type="protein sequence ID" value="CCH79098.1"/>
    <property type="molecule type" value="Genomic_DNA"/>
</dbReference>
<sequence length="55" mass="5810">MTPAEEVETTETIALIEVEDLFALDDGRSWIEGSQGLTIGSVSCPATVASAFCFT</sequence>
<keyword evidence="2" id="KW-1185">Reference proteome</keyword>
<reference evidence="1 2" key="1">
    <citation type="journal article" date="2013" name="ISME J.">
        <title>A metabolic model for members of the genus Tetrasphaera involved in enhanced biological phosphorus removal.</title>
        <authorList>
            <person name="Kristiansen R."/>
            <person name="Nguyen H.T.T."/>
            <person name="Saunders A.M."/>
            <person name="Nielsen J.L."/>
            <person name="Wimmer R."/>
            <person name="Le V.Q."/>
            <person name="McIlroy S.J."/>
            <person name="Petrovski S."/>
            <person name="Seviour R.J."/>
            <person name="Calteau A."/>
            <person name="Nielsen K.L."/>
            <person name="Nielsen P.H."/>
        </authorList>
    </citation>
    <scope>NUCLEOTIDE SEQUENCE [LARGE SCALE GENOMIC DNA]</scope>
    <source>
        <strain evidence="1 2">T1-X7</strain>
    </source>
</reference>
<organism evidence="1 2">
    <name type="scientific">Nostocoides japonicum T1-X7</name>
    <dbReference type="NCBI Taxonomy" id="1194083"/>
    <lineage>
        <taxon>Bacteria</taxon>
        <taxon>Bacillati</taxon>
        <taxon>Actinomycetota</taxon>
        <taxon>Actinomycetes</taxon>
        <taxon>Micrococcales</taxon>
        <taxon>Intrasporangiaceae</taxon>
        <taxon>Nostocoides</taxon>
    </lineage>
</organism>
<proteinExistence type="predicted"/>
<dbReference type="STRING" id="1194083.BN12_400007"/>
<gene>
    <name evidence="1" type="ORF">BN12_400007</name>
</gene>